<name>A0AAD9M1B5_9PEZI</name>
<accession>A0AAD9M1B5</accession>
<evidence type="ECO:0000256" key="1">
    <source>
        <dbReference type="SAM" id="MobiDB-lite"/>
    </source>
</evidence>
<feature type="non-terminal residue" evidence="2">
    <location>
        <position position="93"/>
    </location>
</feature>
<dbReference type="AlphaFoldDB" id="A0AAD9M1B5"/>
<evidence type="ECO:0000313" key="3">
    <source>
        <dbReference type="Proteomes" id="UP001232148"/>
    </source>
</evidence>
<organism evidence="2 3">
    <name type="scientific">Colletotrichum zoysiae</name>
    <dbReference type="NCBI Taxonomy" id="1216348"/>
    <lineage>
        <taxon>Eukaryota</taxon>
        <taxon>Fungi</taxon>
        <taxon>Dikarya</taxon>
        <taxon>Ascomycota</taxon>
        <taxon>Pezizomycotina</taxon>
        <taxon>Sordariomycetes</taxon>
        <taxon>Hypocreomycetidae</taxon>
        <taxon>Glomerellales</taxon>
        <taxon>Glomerellaceae</taxon>
        <taxon>Colletotrichum</taxon>
        <taxon>Colletotrichum graminicola species complex</taxon>
    </lineage>
</organism>
<feature type="region of interest" description="Disordered" evidence="1">
    <location>
        <begin position="1"/>
        <end position="64"/>
    </location>
</feature>
<protein>
    <submittedName>
        <fullName evidence="2">Uncharacterized protein</fullName>
    </submittedName>
</protein>
<proteinExistence type="predicted"/>
<comment type="caution">
    <text evidence="2">The sequence shown here is derived from an EMBL/GenBank/DDBJ whole genome shotgun (WGS) entry which is preliminary data.</text>
</comment>
<evidence type="ECO:0000313" key="2">
    <source>
        <dbReference type="EMBL" id="KAK2029024.1"/>
    </source>
</evidence>
<keyword evidence="3" id="KW-1185">Reference proteome</keyword>
<reference evidence="2" key="1">
    <citation type="submission" date="2021-06" db="EMBL/GenBank/DDBJ databases">
        <title>Comparative genomics, transcriptomics and evolutionary studies reveal genomic signatures of adaptation to plant cell wall in hemibiotrophic fungi.</title>
        <authorList>
            <consortium name="DOE Joint Genome Institute"/>
            <person name="Baroncelli R."/>
            <person name="Diaz J.F."/>
            <person name="Benocci T."/>
            <person name="Peng M."/>
            <person name="Battaglia E."/>
            <person name="Haridas S."/>
            <person name="Andreopoulos W."/>
            <person name="Labutti K."/>
            <person name="Pangilinan J."/>
            <person name="Floch G.L."/>
            <person name="Makela M.R."/>
            <person name="Henrissat B."/>
            <person name="Grigoriev I.V."/>
            <person name="Crouch J.A."/>
            <person name="De Vries R.P."/>
            <person name="Sukno S.A."/>
            <person name="Thon M.R."/>
        </authorList>
    </citation>
    <scope>NUCLEOTIDE SEQUENCE</scope>
    <source>
        <strain evidence="2">MAFF235873</strain>
    </source>
</reference>
<feature type="compositionally biased region" description="Low complexity" evidence="1">
    <location>
        <begin position="1"/>
        <end position="15"/>
    </location>
</feature>
<gene>
    <name evidence="2" type="ORF">LX32DRAFT_693646</name>
</gene>
<sequence length="93" mass="9671">MSSQQPAPKASPPGSVTSSSDHGAPGSKTPVVTAEDDDDKRRPVGAAPPPSTMTAPALATQETQRMDAALGDAILRFLRIRKGPKADEYDLDA</sequence>
<dbReference type="EMBL" id="MU842870">
    <property type="protein sequence ID" value="KAK2029024.1"/>
    <property type="molecule type" value="Genomic_DNA"/>
</dbReference>
<dbReference type="Proteomes" id="UP001232148">
    <property type="component" value="Unassembled WGS sequence"/>
</dbReference>